<evidence type="ECO:0000313" key="2">
    <source>
        <dbReference type="Proteomes" id="UP000053958"/>
    </source>
</evidence>
<dbReference type="GO" id="GO:0006040">
    <property type="term" value="P:amino sugar metabolic process"/>
    <property type="evidence" value="ECO:0007669"/>
    <property type="project" value="InterPro"/>
</dbReference>
<dbReference type="PANTHER" id="PTHR30605">
    <property type="entry name" value="ANHYDRO-N-ACETYLMURAMIC ACID KINASE"/>
    <property type="match status" value="1"/>
</dbReference>
<protein>
    <submittedName>
        <fullName evidence="1">Uncharacterized protein</fullName>
    </submittedName>
</protein>
<dbReference type="GeneID" id="25321361"/>
<sequence length="444" mass="48787">MAIEKWNGKPLSLKVIGTCAGTSMDGLDIVHIHFTQESPAAPLKMKLLRYGEVPFDGPLKKRVMRLIRENKTSPEEIAIVNMQLGDFTADAIIQFANEQGFNLQDEVDVIAGQGQTIWHLPLPELFEGDQIRAHIDMAEISVIAAKTGVTTISAFRVGDVALGRQGCPLFVAFDGLCATHPTLNRAVQNIGGIANITMLPAGDVKQGYDFDTGPGNVFIDGAVRFFTNGEKQYDKDGEMGAAGKIDQEIVDEVLQGPYFLHDIPKTTGRETFGDNFSEDLCKRMLAKGATPEDCVATITRITAQSLADGYRRWAPEGGIDEIYLGGGGSYNPNIINYLREQFPQTKIQMLDVLGIPCGSREAMDFAFKGLECILGRSLIVPQRVESDRAGIIGQIQPGNGPHYHRVLKHVQDFWGDWPLEKRMDPVLKMEIVDELGVAKRARGE</sequence>
<organism evidence="1 2">
    <name type="scientific">Rasamsonia emersonii (strain ATCC 16479 / CBS 393.64 / IMI 116815)</name>
    <dbReference type="NCBI Taxonomy" id="1408163"/>
    <lineage>
        <taxon>Eukaryota</taxon>
        <taxon>Fungi</taxon>
        <taxon>Dikarya</taxon>
        <taxon>Ascomycota</taxon>
        <taxon>Pezizomycotina</taxon>
        <taxon>Eurotiomycetes</taxon>
        <taxon>Eurotiomycetidae</taxon>
        <taxon>Eurotiales</taxon>
        <taxon>Trichocomaceae</taxon>
        <taxon>Rasamsonia</taxon>
    </lineage>
</organism>
<proteinExistence type="predicted"/>
<dbReference type="InterPro" id="IPR005338">
    <property type="entry name" value="Anhydro_N_Ac-Mur_kinase"/>
</dbReference>
<dbReference type="Proteomes" id="UP000053958">
    <property type="component" value="Unassembled WGS sequence"/>
</dbReference>
<dbReference type="AlphaFoldDB" id="A0A0F4YG87"/>
<keyword evidence="2" id="KW-1185">Reference proteome</keyword>
<gene>
    <name evidence="1" type="ORF">T310_9426</name>
</gene>
<dbReference type="Gene3D" id="3.30.420.40">
    <property type="match status" value="2"/>
</dbReference>
<dbReference type="GO" id="GO:0016773">
    <property type="term" value="F:phosphotransferase activity, alcohol group as acceptor"/>
    <property type="evidence" value="ECO:0007669"/>
    <property type="project" value="InterPro"/>
</dbReference>
<dbReference type="Pfam" id="PF03702">
    <property type="entry name" value="AnmK"/>
    <property type="match status" value="1"/>
</dbReference>
<dbReference type="SUPFAM" id="SSF53067">
    <property type="entry name" value="Actin-like ATPase domain"/>
    <property type="match status" value="1"/>
</dbReference>
<dbReference type="GO" id="GO:0005524">
    <property type="term" value="F:ATP binding"/>
    <property type="evidence" value="ECO:0007669"/>
    <property type="project" value="InterPro"/>
</dbReference>
<dbReference type="RefSeq" id="XP_013323578.1">
    <property type="nucleotide sequence ID" value="XM_013468124.1"/>
</dbReference>
<accession>A0A0F4YG87</accession>
<comment type="caution">
    <text evidence="1">The sequence shown here is derived from an EMBL/GenBank/DDBJ whole genome shotgun (WGS) entry which is preliminary data.</text>
</comment>
<reference evidence="1 2" key="1">
    <citation type="submission" date="2015-04" db="EMBL/GenBank/DDBJ databases">
        <authorList>
            <person name="Heijne W.H."/>
            <person name="Fedorova N.D."/>
            <person name="Nierman W.C."/>
            <person name="Vollebregt A.W."/>
            <person name="Zhao Z."/>
            <person name="Wu L."/>
            <person name="Kumar M."/>
            <person name="Stam H."/>
            <person name="van den Berg M.A."/>
            <person name="Pel H.J."/>
        </authorList>
    </citation>
    <scope>NUCLEOTIDE SEQUENCE [LARGE SCALE GENOMIC DNA]</scope>
    <source>
        <strain evidence="1 2">CBS 393.64</strain>
    </source>
</reference>
<dbReference type="EMBL" id="LASV01000724">
    <property type="protein sequence ID" value="KKA16966.1"/>
    <property type="molecule type" value="Genomic_DNA"/>
</dbReference>
<evidence type="ECO:0000313" key="1">
    <source>
        <dbReference type="EMBL" id="KKA16966.1"/>
    </source>
</evidence>
<dbReference type="GO" id="GO:0009254">
    <property type="term" value="P:peptidoglycan turnover"/>
    <property type="evidence" value="ECO:0007669"/>
    <property type="project" value="InterPro"/>
</dbReference>
<dbReference type="InterPro" id="IPR043129">
    <property type="entry name" value="ATPase_NBD"/>
</dbReference>
<dbReference type="STRING" id="1408163.A0A0F4YG87"/>
<dbReference type="PANTHER" id="PTHR30605:SF2">
    <property type="entry name" value="UPF0075 DOMAIN-CONTAINING PROTEIN"/>
    <property type="match status" value="1"/>
</dbReference>
<dbReference type="OrthoDB" id="5427593at2759"/>
<name>A0A0F4YG87_RASE3</name>